<dbReference type="InterPro" id="IPR018497">
    <property type="entry name" value="Peptidase_M13_C"/>
</dbReference>
<evidence type="ECO:0000256" key="1">
    <source>
        <dbReference type="ARBA" id="ARBA00007357"/>
    </source>
</evidence>
<dbReference type="Gene3D" id="3.40.390.10">
    <property type="entry name" value="Collagenase (Catalytic Domain)"/>
    <property type="match status" value="1"/>
</dbReference>
<dbReference type="PANTHER" id="PTHR11733">
    <property type="entry name" value="ZINC METALLOPROTEASE FAMILY M13 NEPRILYSIN-RELATED"/>
    <property type="match status" value="1"/>
</dbReference>
<dbReference type="Proteomes" id="UP000240490">
    <property type="component" value="Unassembled WGS sequence"/>
</dbReference>
<sequence length="281" mass="32414">MGEETKRRALVKLDRLTYKIGHPERFRDYSSVTIMREDFLGNIRRLNAFERQRQYRRVGEAVDRGEWMMSPPTVNAYYSPTSNEIVLPAGILQPPFFDVEMDDAVNYGGIGSVIGHELTHGFDDQGRRFDAEGNLTDWWTPEDEERFRQRAQMVVEVYSSLEALPQAYVNGQLTLGENIADLGGVRIAYDALQRRLAAEPQKRRLIDGLTPEQRFFISYAQIWRQVIREQELKRRLTVDPHSPGKFRGTIPVVTHPDFPKVFNNGKLSQQADPSNKDISVW</sequence>
<comment type="similarity">
    <text evidence="1">Belongs to the peptidase M13 family.</text>
</comment>
<dbReference type="Pfam" id="PF01431">
    <property type="entry name" value="Peptidase_M13"/>
    <property type="match status" value="1"/>
</dbReference>
<proteinExistence type="inferred from homology"/>
<dbReference type="CDD" id="cd08662">
    <property type="entry name" value="M13"/>
    <property type="match status" value="1"/>
</dbReference>
<comment type="caution">
    <text evidence="3">The sequence shown here is derived from an EMBL/GenBank/DDBJ whole genome shotgun (WGS) entry which is preliminary data.</text>
</comment>
<protein>
    <recommendedName>
        <fullName evidence="2">Peptidase M13 C-terminal domain-containing protein</fullName>
    </recommendedName>
</protein>
<gene>
    <name evidence="3" type="ORF">B9Q08_03600</name>
</gene>
<name>A0A2R6AXB2_9ARCH</name>
<feature type="domain" description="Peptidase M13 C-terminal" evidence="2">
    <location>
        <begin position="75"/>
        <end position="266"/>
    </location>
</feature>
<dbReference type="GO" id="GO:0004222">
    <property type="term" value="F:metalloendopeptidase activity"/>
    <property type="evidence" value="ECO:0007669"/>
    <property type="project" value="InterPro"/>
</dbReference>
<dbReference type="PROSITE" id="PS51885">
    <property type="entry name" value="NEPRILYSIN"/>
    <property type="match status" value="1"/>
</dbReference>
<dbReference type="GO" id="GO:0016485">
    <property type="term" value="P:protein processing"/>
    <property type="evidence" value="ECO:0007669"/>
    <property type="project" value="TreeGrafter"/>
</dbReference>
<dbReference type="InterPro" id="IPR000718">
    <property type="entry name" value="Peptidase_M13"/>
</dbReference>
<dbReference type="InterPro" id="IPR042089">
    <property type="entry name" value="Peptidase_M13_dom_2"/>
</dbReference>
<reference evidence="3 4" key="1">
    <citation type="submission" date="2017-04" db="EMBL/GenBank/DDBJ databases">
        <title>Novel microbial lineages endemic to geothermal iron-oxide mats fill important gaps in the evolutionary history of Archaea.</title>
        <authorList>
            <person name="Jay Z.J."/>
            <person name="Beam J.P."/>
            <person name="Dlakic M."/>
            <person name="Rusch D.B."/>
            <person name="Kozubal M.A."/>
            <person name="Inskeep W.P."/>
        </authorList>
    </citation>
    <scope>NUCLEOTIDE SEQUENCE [LARGE SCALE GENOMIC DNA]</scope>
    <source>
        <strain evidence="3">ECH_B_SAG-M15</strain>
    </source>
</reference>
<dbReference type="GO" id="GO:0005886">
    <property type="term" value="C:plasma membrane"/>
    <property type="evidence" value="ECO:0007669"/>
    <property type="project" value="TreeGrafter"/>
</dbReference>
<dbReference type="PANTHER" id="PTHR11733:SF167">
    <property type="entry name" value="FI17812P1-RELATED"/>
    <property type="match status" value="1"/>
</dbReference>
<dbReference type="PRINTS" id="PR00786">
    <property type="entry name" value="NEPRILYSIN"/>
</dbReference>
<accession>A0A2R6AXB2</accession>
<evidence type="ECO:0000313" key="3">
    <source>
        <dbReference type="EMBL" id="PSN91020.1"/>
    </source>
</evidence>
<dbReference type="EMBL" id="NEXJ01000059">
    <property type="protein sequence ID" value="PSN91020.1"/>
    <property type="molecule type" value="Genomic_DNA"/>
</dbReference>
<organism evidence="3 4">
    <name type="scientific">Candidatus Marsarchaeota G2 archaeon ECH_B_SAG-M15</name>
    <dbReference type="NCBI Taxonomy" id="1978162"/>
    <lineage>
        <taxon>Archaea</taxon>
        <taxon>Candidatus Marsarchaeota</taxon>
        <taxon>Candidatus Marsarchaeota group 2</taxon>
    </lineage>
</organism>
<dbReference type="AlphaFoldDB" id="A0A2R6AXB2"/>
<dbReference type="InterPro" id="IPR024079">
    <property type="entry name" value="MetalloPept_cat_dom_sf"/>
</dbReference>
<evidence type="ECO:0000313" key="4">
    <source>
        <dbReference type="Proteomes" id="UP000240490"/>
    </source>
</evidence>
<evidence type="ECO:0000259" key="2">
    <source>
        <dbReference type="Pfam" id="PF01431"/>
    </source>
</evidence>
<dbReference type="SUPFAM" id="SSF55486">
    <property type="entry name" value="Metalloproteases ('zincins'), catalytic domain"/>
    <property type="match status" value="1"/>
</dbReference>
<dbReference type="Gene3D" id="1.10.1380.10">
    <property type="entry name" value="Neutral endopeptidase , domain2"/>
    <property type="match status" value="1"/>
</dbReference>